<dbReference type="eggNOG" id="ENOG502ZXAG">
    <property type="taxonomic scope" value="Bacteria"/>
</dbReference>
<evidence type="ECO:0000256" key="2">
    <source>
        <dbReference type="SAM" id="SignalP"/>
    </source>
</evidence>
<feature type="signal peptide" evidence="2">
    <location>
        <begin position="1"/>
        <end position="28"/>
    </location>
</feature>
<protein>
    <submittedName>
        <fullName evidence="3">Uncharacterized protein</fullName>
    </submittedName>
</protein>
<proteinExistence type="predicted"/>
<feature type="chain" id="PRO_5004348805" evidence="2">
    <location>
        <begin position="29"/>
        <end position="127"/>
    </location>
</feature>
<name>R0E8D6_CAUVI</name>
<dbReference type="PATRIC" id="fig|1292034.3.peg.2316"/>
<sequence precursor="true">MASTRNWLKTVSGALCALLLLVFTVTPAVDALICGAEDAPGASAQVGADEAVASPDHADNAHPGKAHPGKAGAEACAHGHCHHAAPVAPAVGAAFAFKTILPPTLKPEAGGVPPSNTPDAPNEPPRA</sequence>
<feature type="region of interest" description="Disordered" evidence="1">
    <location>
        <begin position="44"/>
        <end position="73"/>
    </location>
</feature>
<accession>R0E8D6</accession>
<dbReference type="STRING" id="1292034.OR37_02330"/>
<evidence type="ECO:0000313" key="3">
    <source>
        <dbReference type="EMBL" id="ENZ81733.1"/>
    </source>
</evidence>
<dbReference type="Proteomes" id="UP000013063">
    <property type="component" value="Unassembled WGS sequence"/>
</dbReference>
<dbReference type="RefSeq" id="WP_004619889.1">
    <property type="nucleotide sequence ID" value="NZ_APMP01000013.1"/>
</dbReference>
<dbReference type="AlphaFoldDB" id="R0E8D6"/>
<dbReference type="EMBL" id="APMP01000013">
    <property type="protein sequence ID" value="ENZ81733.1"/>
    <property type="molecule type" value="Genomic_DNA"/>
</dbReference>
<comment type="caution">
    <text evidence="3">The sequence shown here is derived from an EMBL/GenBank/DDBJ whole genome shotgun (WGS) entry which is preliminary data.</text>
</comment>
<reference evidence="3 4" key="1">
    <citation type="journal article" date="2013" name="Genome Announc.">
        <title>Draft Genome Sequence for Caulobacter sp. Strain OR37, a Bacterium Tolerant to Heavy Metals.</title>
        <authorList>
            <person name="Utturkar S.M."/>
            <person name="Bollmann A."/>
            <person name="Brzoska R.M."/>
            <person name="Klingeman D.M."/>
            <person name="Epstein S.E."/>
            <person name="Palumbo A.V."/>
            <person name="Brown S.D."/>
        </authorList>
    </citation>
    <scope>NUCLEOTIDE SEQUENCE [LARGE SCALE GENOMIC DNA]</scope>
    <source>
        <strain evidence="3 4">OR37</strain>
    </source>
</reference>
<feature type="region of interest" description="Disordered" evidence="1">
    <location>
        <begin position="106"/>
        <end position="127"/>
    </location>
</feature>
<organism evidence="3 4">
    <name type="scientific">Caulobacter vibrioides OR37</name>
    <dbReference type="NCBI Taxonomy" id="1292034"/>
    <lineage>
        <taxon>Bacteria</taxon>
        <taxon>Pseudomonadati</taxon>
        <taxon>Pseudomonadota</taxon>
        <taxon>Alphaproteobacteria</taxon>
        <taxon>Caulobacterales</taxon>
        <taxon>Caulobacteraceae</taxon>
        <taxon>Caulobacter</taxon>
    </lineage>
</organism>
<gene>
    <name evidence="3" type="ORF">OR37_02330</name>
</gene>
<keyword evidence="4" id="KW-1185">Reference proteome</keyword>
<keyword evidence="2" id="KW-0732">Signal</keyword>
<evidence type="ECO:0000313" key="4">
    <source>
        <dbReference type="Proteomes" id="UP000013063"/>
    </source>
</evidence>
<evidence type="ECO:0000256" key="1">
    <source>
        <dbReference type="SAM" id="MobiDB-lite"/>
    </source>
</evidence>